<comment type="function">
    <text evidence="10">Catalyzes the production of nitric oxide.</text>
</comment>
<evidence type="ECO:0000259" key="11">
    <source>
        <dbReference type="PROSITE" id="PS60001"/>
    </source>
</evidence>
<dbReference type="GO" id="GO:0004517">
    <property type="term" value="F:nitric-oxide synthase activity"/>
    <property type="evidence" value="ECO:0007669"/>
    <property type="project" value="InterPro"/>
</dbReference>
<evidence type="ECO:0000256" key="6">
    <source>
        <dbReference type="ARBA" id="ARBA00022723"/>
    </source>
</evidence>
<dbReference type="Proteomes" id="UP000199199">
    <property type="component" value="Unassembled WGS sequence"/>
</dbReference>
<dbReference type="PIRSF" id="PIRSF037219">
    <property type="entry name" value="NOS_oxygenase"/>
    <property type="match status" value="1"/>
</dbReference>
<accession>A0A1I6QW81</accession>
<dbReference type="Gene3D" id="3.90.440.10">
    <property type="entry name" value="Nitric Oxide Synthase,Heme Domain,Chain A domain 2"/>
    <property type="match status" value="1"/>
</dbReference>
<protein>
    <recommendedName>
        <fullName evidence="4 10">Nitric oxide synthase oxygenase</fullName>
        <ecNumber evidence="3 10">1.14.14.47</ecNumber>
    </recommendedName>
</protein>
<dbReference type="PANTHER" id="PTHR43410">
    <property type="entry name" value="NITRIC OXIDE SYNTHASE OXYGENASE"/>
    <property type="match status" value="1"/>
</dbReference>
<dbReference type="PROSITE" id="PS60001">
    <property type="entry name" value="NOS"/>
    <property type="match status" value="1"/>
</dbReference>
<organism evidence="12 13">
    <name type="scientific">Halostagnicola kamekurae</name>
    <dbReference type="NCBI Taxonomy" id="619731"/>
    <lineage>
        <taxon>Archaea</taxon>
        <taxon>Methanobacteriati</taxon>
        <taxon>Methanobacteriota</taxon>
        <taxon>Stenosarchaea group</taxon>
        <taxon>Halobacteria</taxon>
        <taxon>Halobacteriales</taxon>
        <taxon>Natrialbaceae</taxon>
        <taxon>Halostagnicola</taxon>
    </lineage>
</organism>
<evidence type="ECO:0000256" key="5">
    <source>
        <dbReference type="ARBA" id="ARBA00022617"/>
    </source>
</evidence>
<dbReference type="Pfam" id="PF02898">
    <property type="entry name" value="NO_synthase"/>
    <property type="match status" value="1"/>
</dbReference>
<dbReference type="InterPro" id="IPR036119">
    <property type="entry name" value="NOS_N_sf"/>
</dbReference>
<evidence type="ECO:0000256" key="1">
    <source>
        <dbReference type="ARBA" id="ARBA00001971"/>
    </source>
</evidence>
<evidence type="ECO:0000256" key="7">
    <source>
        <dbReference type="ARBA" id="ARBA00023002"/>
    </source>
</evidence>
<dbReference type="EC" id="1.14.14.47" evidence="3 10"/>
<comment type="miscellaneous">
    <text evidence="10">This protein is similar to the oxygenase domain of eukaryotic nitric oxide synthases but lacks the reductase domain which, in eukaryotes, is responsible for transfer of electrons to the ferric heme during nitric oxide synthesis.</text>
</comment>
<gene>
    <name evidence="12" type="ORF">SAMN04488556_1626</name>
</gene>
<evidence type="ECO:0000256" key="8">
    <source>
        <dbReference type="ARBA" id="ARBA00023004"/>
    </source>
</evidence>
<dbReference type="InterPro" id="IPR044940">
    <property type="entry name" value="NOS_dom_2"/>
</dbReference>
<comment type="subunit">
    <text evidence="10">Homodimer.</text>
</comment>
<dbReference type="AlphaFoldDB" id="A0A1I6QW81"/>
<evidence type="ECO:0000256" key="3">
    <source>
        <dbReference type="ARBA" id="ARBA00012735"/>
    </source>
</evidence>
<evidence type="ECO:0000256" key="2">
    <source>
        <dbReference type="ARBA" id="ARBA00005411"/>
    </source>
</evidence>
<comment type="cofactor">
    <cofactor evidence="1 10">
        <name>heme</name>
        <dbReference type="ChEBI" id="CHEBI:30413"/>
    </cofactor>
</comment>
<feature type="domain" description="Nitric oxide synthase (NOS)" evidence="11">
    <location>
        <begin position="71"/>
        <end position="78"/>
    </location>
</feature>
<dbReference type="InterPro" id="IPR044943">
    <property type="entry name" value="NOS_dom_1"/>
</dbReference>
<dbReference type="Gene3D" id="3.90.1230.10">
    <property type="entry name" value="Nitric Oxide Synthase, Chain A, domain 3"/>
    <property type="match status" value="1"/>
</dbReference>
<evidence type="ECO:0000256" key="10">
    <source>
        <dbReference type="PIRNR" id="PIRNR037219"/>
    </source>
</evidence>
<keyword evidence="6 10" id="KW-0479">Metal-binding</keyword>
<dbReference type="PANTHER" id="PTHR43410:SF1">
    <property type="entry name" value="NITRIC OXIDE SYNTHASE"/>
    <property type="match status" value="1"/>
</dbReference>
<comment type="similarity">
    <text evidence="2 10">Belongs to the NOS family. Bacterial NOS oxygenase subfamily.</text>
</comment>
<evidence type="ECO:0000313" key="13">
    <source>
        <dbReference type="Proteomes" id="UP000199199"/>
    </source>
</evidence>
<dbReference type="RefSeq" id="WP_092903334.1">
    <property type="nucleotide sequence ID" value="NZ_FOZS01000001.1"/>
</dbReference>
<sequence length="378" mass="43749">MHASPTEYSPRELYAEADAFVRACYPELGRESEIEDRLDEIADEIERRGRYEHTSFELEHGAKMAWRNSNRCVGRLFWQQLNVADARDCETARAVHEACCRHLERARNGGNIRPLITVFKPMIDGEHQVRLWNYELLRYAGYRTEDGVVGDPDEVELTEYCQSRGWEGEGTRFDILPHVIQIRDEQPELFEVPESVVGEVRLRHPDYEWFEDLGLKWYDVPVVTNMRLEIGGIHYTAAPFSGWYVSTEIGARNLADRDRYDMLPAVAERLGLDTRNDRTLWKDEALVELNRAVLHSFAEDGVQIVDHHTVTDQFERFEENEAAAGRAVTGDRSWLLPPMSPATTHVFENDYDNTVEKPNFFYQDPPAGLTERRESLGR</sequence>
<keyword evidence="8 10" id="KW-0408">Iron</keyword>
<keyword evidence="5 10" id="KW-0349">Heme</keyword>
<dbReference type="CDD" id="cd00575">
    <property type="entry name" value="NOS_oxygenase"/>
    <property type="match status" value="1"/>
</dbReference>
<dbReference type="InterPro" id="IPR044944">
    <property type="entry name" value="NOS_dom_3"/>
</dbReference>
<evidence type="ECO:0000313" key="12">
    <source>
        <dbReference type="EMBL" id="SFS56640.1"/>
    </source>
</evidence>
<dbReference type="InterPro" id="IPR017142">
    <property type="entry name" value="Nitric_oxide_synthase_Oase-su"/>
</dbReference>
<dbReference type="GO" id="GO:0020037">
    <property type="term" value="F:heme binding"/>
    <property type="evidence" value="ECO:0007669"/>
    <property type="project" value="InterPro"/>
</dbReference>
<proteinExistence type="inferred from homology"/>
<dbReference type="InterPro" id="IPR050607">
    <property type="entry name" value="NOS"/>
</dbReference>
<dbReference type="InterPro" id="IPR004030">
    <property type="entry name" value="NOS_N"/>
</dbReference>
<dbReference type="GO" id="GO:0046872">
    <property type="term" value="F:metal ion binding"/>
    <property type="evidence" value="ECO:0007669"/>
    <property type="project" value="UniProtKB-KW"/>
</dbReference>
<evidence type="ECO:0000256" key="4">
    <source>
        <dbReference type="ARBA" id="ARBA00018859"/>
    </source>
</evidence>
<dbReference type="OrthoDB" id="234138at2157"/>
<dbReference type="SUPFAM" id="SSF56512">
    <property type="entry name" value="Nitric oxide (NO) synthase oxygenase domain"/>
    <property type="match status" value="1"/>
</dbReference>
<evidence type="ECO:0000256" key="9">
    <source>
        <dbReference type="ARBA" id="ARBA00048713"/>
    </source>
</evidence>
<dbReference type="GO" id="GO:0006809">
    <property type="term" value="P:nitric oxide biosynthetic process"/>
    <property type="evidence" value="ECO:0007669"/>
    <property type="project" value="InterPro"/>
</dbReference>
<reference evidence="13" key="1">
    <citation type="submission" date="2016-10" db="EMBL/GenBank/DDBJ databases">
        <authorList>
            <person name="Varghese N."/>
            <person name="Submissions S."/>
        </authorList>
    </citation>
    <scope>NUCLEOTIDE SEQUENCE [LARGE SCALE GENOMIC DNA]</scope>
    <source>
        <strain evidence="13">DSM 22427</strain>
    </source>
</reference>
<name>A0A1I6QW81_9EURY</name>
<keyword evidence="13" id="KW-1185">Reference proteome</keyword>
<comment type="catalytic activity">
    <reaction evidence="9">
        <text>3 reduced [flavodoxin] + 2 L-arginine + 4 O2 = 3 oxidized [flavodoxin] + 2 L-citrulline + 2 nitric oxide + 4 H2O + 5 H(+)</text>
        <dbReference type="Rhea" id="RHEA:52324"/>
        <dbReference type="Rhea" id="RHEA-COMP:10622"/>
        <dbReference type="Rhea" id="RHEA-COMP:10623"/>
        <dbReference type="ChEBI" id="CHEBI:15377"/>
        <dbReference type="ChEBI" id="CHEBI:15378"/>
        <dbReference type="ChEBI" id="CHEBI:15379"/>
        <dbReference type="ChEBI" id="CHEBI:16480"/>
        <dbReference type="ChEBI" id="CHEBI:32682"/>
        <dbReference type="ChEBI" id="CHEBI:57618"/>
        <dbReference type="ChEBI" id="CHEBI:57743"/>
        <dbReference type="ChEBI" id="CHEBI:58210"/>
        <dbReference type="EC" id="1.14.14.47"/>
    </reaction>
</comment>
<keyword evidence="7 10" id="KW-0560">Oxidoreductase</keyword>
<dbReference type="EMBL" id="FOZS01000001">
    <property type="protein sequence ID" value="SFS56640.1"/>
    <property type="molecule type" value="Genomic_DNA"/>
</dbReference>
<dbReference type="Gene3D" id="3.90.340.10">
    <property type="entry name" value="Nitric Oxide Synthase, Chain A, domain 1"/>
    <property type="match status" value="1"/>
</dbReference>